<sequence length="38" mass="4040">MGWLQGTLQAHPEIAFFLVLGLGYALGKISFGSFKLGA</sequence>
<gene>
    <name evidence="2" type="ORF">LDC_0371</name>
</gene>
<organism evidence="2">
    <name type="scientific">sediment metagenome</name>
    <dbReference type="NCBI Taxonomy" id="749907"/>
    <lineage>
        <taxon>unclassified sequences</taxon>
        <taxon>metagenomes</taxon>
        <taxon>ecological metagenomes</taxon>
    </lineage>
</organism>
<dbReference type="AlphaFoldDB" id="D9PFS8"/>
<dbReference type="EMBL" id="ADZX01000119">
    <property type="protein sequence ID" value="EFK97586.1"/>
    <property type="molecule type" value="Genomic_DNA"/>
</dbReference>
<name>D9PFS8_9ZZZZ</name>
<keyword evidence="1" id="KW-0472">Membrane</keyword>
<feature type="transmembrane region" description="Helical" evidence="1">
    <location>
        <begin position="14"/>
        <end position="34"/>
    </location>
</feature>
<keyword evidence="1" id="KW-0812">Transmembrane</keyword>
<reference evidence="2" key="2">
    <citation type="journal article" date="2011" name="Microb. Ecol.">
        <title>Taxonomic and Functional Metagenomic Profiling of the Microbial Community in the Anoxic Sediment of a Sub-saline Shallow Lake (Laguna de Carrizo, Central Spain).</title>
        <authorList>
            <person name="Ferrer M."/>
            <person name="Guazzaroni M.E."/>
            <person name="Richter M."/>
            <person name="Garcia-Salamanca A."/>
            <person name="Yarza P."/>
            <person name="Suarez-Suarez A."/>
            <person name="Solano J."/>
            <person name="Alcaide M."/>
            <person name="van Dillewijn P."/>
            <person name="Molina-Henares M.A."/>
            <person name="Lopez-Cortes N."/>
            <person name="Al-Ramahi Y."/>
            <person name="Guerrero C."/>
            <person name="Acosta A."/>
            <person name="de Eugenio L.I."/>
            <person name="Martinez V."/>
            <person name="Marques S."/>
            <person name="Rojo F."/>
            <person name="Santero E."/>
            <person name="Genilloud O."/>
            <person name="Perez-Perez J."/>
            <person name="Rossello-Mora R."/>
            <person name="Ramos J.L."/>
        </authorList>
    </citation>
    <scope>NUCLEOTIDE SEQUENCE</scope>
</reference>
<keyword evidence="1" id="KW-1133">Transmembrane helix</keyword>
<proteinExistence type="predicted"/>
<evidence type="ECO:0000256" key="1">
    <source>
        <dbReference type="SAM" id="Phobius"/>
    </source>
</evidence>
<feature type="non-terminal residue" evidence="2">
    <location>
        <position position="38"/>
    </location>
</feature>
<accession>D9PFS8</accession>
<evidence type="ECO:0000313" key="2">
    <source>
        <dbReference type="EMBL" id="EFK97586.1"/>
    </source>
</evidence>
<protein>
    <submittedName>
        <fullName evidence="2">Uncharacterized protein</fullName>
    </submittedName>
</protein>
<comment type="caution">
    <text evidence="2">The sequence shown here is derived from an EMBL/GenBank/DDBJ whole genome shotgun (WGS) entry which is preliminary data.</text>
</comment>
<reference evidence="2" key="1">
    <citation type="submission" date="2010-07" db="EMBL/GenBank/DDBJ databases">
        <authorList>
            <consortium name="CONSOLIDER consortium CSD2007-00005"/>
            <person name="Guazzaroni M.-E."/>
            <person name="Richter M."/>
            <person name="Garcia-Salamanca A."/>
            <person name="Yarza P."/>
            <person name="Ferrer M."/>
        </authorList>
    </citation>
    <scope>NUCLEOTIDE SEQUENCE</scope>
</reference>